<evidence type="ECO:0000313" key="2">
    <source>
        <dbReference type="EMBL" id="ABG11194.1"/>
    </source>
</evidence>
<feature type="domain" description="SnoaL-like" evidence="1">
    <location>
        <begin position="27"/>
        <end position="128"/>
    </location>
</feature>
<dbReference type="Pfam" id="PF12680">
    <property type="entry name" value="SnoaL_2"/>
    <property type="match status" value="1"/>
</dbReference>
<dbReference type="AlphaFoldDB" id="A0A5Q5BRX2"/>
<dbReference type="SUPFAM" id="SSF54427">
    <property type="entry name" value="NTF2-like"/>
    <property type="match status" value="1"/>
</dbReference>
<dbReference type="Gene3D" id="3.10.450.50">
    <property type="match status" value="1"/>
</dbReference>
<dbReference type="InterPro" id="IPR037401">
    <property type="entry name" value="SnoaL-like"/>
</dbReference>
<proteinExistence type="predicted"/>
<name>A0A5Q5BRX2_MYCSS</name>
<organism evidence="2">
    <name type="scientific">Mycobacterium sp. (strain MCS)</name>
    <dbReference type="NCBI Taxonomy" id="164756"/>
    <lineage>
        <taxon>Bacteria</taxon>
        <taxon>Bacillati</taxon>
        <taxon>Actinomycetota</taxon>
        <taxon>Actinomycetes</taxon>
        <taxon>Mycobacteriales</taxon>
        <taxon>Mycobacteriaceae</taxon>
        <taxon>Mycobacterium</taxon>
    </lineage>
</organism>
<dbReference type="KEGG" id="mmc:Mmcs_5090"/>
<dbReference type="EMBL" id="CP000384">
    <property type="protein sequence ID" value="ABG11194.1"/>
    <property type="molecule type" value="Genomic_DNA"/>
</dbReference>
<dbReference type="InterPro" id="IPR032710">
    <property type="entry name" value="NTF2-like_dom_sf"/>
</dbReference>
<evidence type="ECO:0000259" key="1">
    <source>
        <dbReference type="Pfam" id="PF12680"/>
    </source>
</evidence>
<accession>A0A5Q5BRX2</accession>
<sequence>MTNTAPARFTRAELTAAFATFEETVAHAAQTRDWDPWVEQYTPDVLYVEHAAGTMRGRDEVRTWIWKTMTSFPGSYMTAFPSLWSVADEESGRIICELDNPMRDPGDGTIISATNISIVTYAGDGQWSRQEDVYNPLRFVKATMKWCRKAAELGTLTDEAAAWMEQYGAHARSNDEGAHARSTESGAGDR</sequence>
<protein>
    <recommendedName>
        <fullName evidence="1">SnoaL-like domain-containing protein</fullName>
    </recommendedName>
</protein>
<gene>
    <name evidence="2" type="ordered locus">Mmcs_5090</name>
</gene>
<reference evidence="2" key="1">
    <citation type="submission" date="2006-06" db="EMBL/GenBank/DDBJ databases">
        <title>Complete sequence of chromosome of Mycobacterium sp. MCS.</title>
        <authorList>
            <consortium name="US DOE Joint Genome Institute"/>
            <person name="Copeland A."/>
            <person name="Lucas S."/>
            <person name="Lapidus A."/>
            <person name="Barry K."/>
            <person name="Detter J.C."/>
            <person name="Glavina del Rio T."/>
            <person name="Hammon N."/>
            <person name="Israni S."/>
            <person name="Dalin E."/>
            <person name="Tice H."/>
            <person name="Pitluck S."/>
            <person name="Martinez M."/>
            <person name="Schmutz J."/>
            <person name="Larimer F."/>
            <person name="Land M."/>
            <person name="Hauser L."/>
            <person name="Kyrpides N."/>
            <person name="Kim E."/>
            <person name="Miller C.D."/>
            <person name="Hughes J.E."/>
            <person name="Anderson A.J."/>
            <person name="Sims R.C."/>
            <person name="Richardson P."/>
        </authorList>
    </citation>
    <scope>NUCLEOTIDE SEQUENCE [LARGE SCALE GENOMIC DNA]</scope>
    <source>
        <strain evidence="2">MCS</strain>
    </source>
</reference>